<dbReference type="EMBL" id="PFHR01000135">
    <property type="protein sequence ID" value="PIW96891.1"/>
    <property type="molecule type" value="Genomic_DNA"/>
</dbReference>
<feature type="transmembrane region" description="Helical" evidence="1">
    <location>
        <begin position="21"/>
        <end position="42"/>
    </location>
</feature>
<proteinExistence type="predicted"/>
<evidence type="ECO:0000313" key="2">
    <source>
        <dbReference type="EMBL" id="PIW96891.1"/>
    </source>
</evidence>
<gene>
    <name evidence="2" type="ORF">COZ82_02515</name>
</gene>
<dbReference type="AlphaFoldDB" id="A0A2M7INM2"/>
<name>A0A2M7INM2_9BACT</name>
<protein>
    <recommendedName>
        <fullName evidence="4">Lipoprotein</fullName>
    </recommendedName>
</protein>
<evidence type="ECO:0000313" key="3">
    <source>
        <dbReference type="Proteomes" id="UP000230837"/>
    </source>
</evidence>
<accession>A0A2M7INM2</accession>
<reference evidence="3" key="1">
    <citation type="submission" date="2017-09" db="EMBL/GenBank/DDBJ databases">
        <title>Depth-based differentiation of microbial function through sediment-hosted aquifers and enrichment of novel symbionts in the deep terrestrial subsurface.</title>
        <authorList>
            <person name="Probst A.J."/>
            <person name="Ladd B."/>
            <person name="Jarett J.K."/>
            <person name="Geller-Mcgrath D.E."/>
            <person name="Sieber C.M.K."/>
            <person name="Emerson J.B."/>
            <person name="Anantharaman K."/>
            <person name="Thomas B.C."/>
            <person name="Malmstrom R."/>
            <person name="Stieglmeier M."/>
            <person name="Klingl A."/>
            <person name="Woyke T."/>
            <person name="Ryan C.M."/>
            <person name="Banfield J.F."/>
        </authorList>
    </citation>
    <scope>NUCLEOTIDE SEQUENCE [LARGE SCALE GENOMIC DNA]</scope>
</reference>
<evidence type="ECO:0008006" key="4">
    <source>
        <dbReference type="Google" id="ProtNLM"/>
    </source>
</evidence>
<keyword evidence="1" id="KW-0812">Transmembrane</keyword>
<comment type="caution">
    <text evidence="2">The sequence shown here is derived from an EMBL/GenBank/DDBJ whole genome shotgun (WGS) entry which is preliminary data.</text>
</comment>
<keyword evidence="1" id="KW-1133">Transmembrane helix</keyword>
<organism evidence="2 3">
    <name type="scientific">Candidatus Kaiserbacteria bacterium CG_4_8_14_3_um_filter_38_9</name>
    <dbReference type="NCBI Taxonomy" id="1974599"/>
    <lineage>
        <taxon>Bacteria</taxon>
        <taxon>Candidatus Kaiseribacteriota</taxon>
    </lineage>
</organism>
<evidence type="ECO:0000256" key="1">
    <source>
        <dbReference type="SAM" id="Phobius"/>
    </source>
</evidence>
<keyword evidence="1" id="KW-0472">Membrane</keyword>
<sequence>MTEPNKIKRVKTLFHSQSKKVSWEVKYAFGAGLFLVTSLFVIDHLTLFNITYQPLVVAKITDNQEATSTSTISSPTVLPILDLEAYNRKLLSLANNGLLDLLHATTTTALVASSTASTTEKVLKTVIPPTATELASSTKKNWPAKAVYPKVQALLPFNRIVAYYGNFYSTKMGILGEYPADEMLERLLTEVKNWERADPNTPVIPAIDYIAMTAQASAGEDDLYRFRMPKDQIEYAIELAKKVNGIVILEVQAGLANLQQEIQSLEPYLSLPEVHLAIDPEFHMVTGARPGTIIGTVNAKEINQASEYLASLVLKNNLPPKVLVVHRFTYAMVTNSSLIKPLPEVQIIMDMDGWGEPAKKFGTYNQVIEPEPVQFTGFKLFYKNDLKPPSTHLLTPEEVLKLSPQPSFIQYQ</sequence>
<dbReference type="Proteomes" id="UP000230837">
    <property type="component" value="Unassembled WGS sequence"/>
</dbReference>